<evidence type="ECO:0000256" key="1">
    <source>
        <dbReference type="SAM" id="MobiDB-lite"/>
    </source>
</evidence>
<evidence type="ECO:0000313" key="3">
    <source>
        <dbReference type="EMBL" id="CUS07450.1"/>
    </source>
</evidence>
<feature type="region of interest" description="Disordered" evidence="1">
    <location>
        <begin position="39"/>
        <end position="92"/>
    </location>
</feature>
<accession>A0A292PLT0</accession>
<dbReference type="Pfam" id="PF11927">
    <property type="entry name" value="HODM_asu-like"/>
    <property type="match status" value="1"/>
</dbReference>
<gene>
    <name evidence="3" type="ORF">GSTUAT00008467001</name>
</gene>
<evidence type="ECO:0000313" key="4">
    <source>
        <dbReference type="Proteomes" id="UP001412239"/>
    </source>
</evidence>
<dbReference type="Proteomes" id="UP001412239">
    <property type="component" value="Unassembled WGS sequence"/>
</dbReference>
<dbReference type="InterPro" id="IPR021848">
    <property type="entry name" value="HODM_asu-like"/>
</dbReference>
<keyword evidence="4" id="KW-1185">Reference proteome</keyword>
<protein>
    <submittedName>
        <fullName evidence="3">Uncharacterized protein</fullName>
    </submittedName>
</protein>
<organism evidence="3 4">
    <name type="scientific">Tuber aestivum</name>
    <name type="common">summer truffle</name>
    <dbReference type="NCBI Taxonomy" id="59557"/>
    <lineage>
        <taxon>Eukaryota</taxon>
        <taxon>Fungi</taxon>
        <taxon>Dikarya</taxon>
        <taxon>Ascomycota</taxon>
        <taxon>Pezizomycotina</taxon>
        <taxon>Pezizomycetes</taxon>
        <taxon>Pezizales</taxon>
        <taxon>Tuberaceae</taxon>
        <taxon>Tuber</taxon>
    </lineage>
</organism>
<feature type="region of interest" description="Disordered" evidence="1">
    <location>
        <begin position="105"/>
        <end position="127"/>
    </location>
</feature>
<name>A0A292PLT0_9PEZI</name>
<evidence type="ECO:0000256" key="2">
    <source>
        <dbReference type="SAM" id="Phobius"/>
    </source>
</evidence>
<keyword evidence="2" id="KW-0472">Membrane</keyword>
<feature type="compositionally biased region" description="Basic and acidic residues" evidence="1">
    <location>
        <begin position="58"/>
        <end position="72"/>
    </location>
</feature>
<dbReference type="EMBL" id="LN891208">
    <property type="protein sequence ID" value="CUS07450.1"/>
    <property type="molecule type" value="Genomic_DNA"/>
</dbReference>
<reference evidence="3" key="1">
    <citation type="submission" date="2015-10" db="EMBL/GenBank/DDBJ databases">
        <authorList>
            <person name="Regsiter A."/>
            <person name="william w."/>
        </authorList>
    </citation>
    <scope>NUCLEOTIDE SEQUENCE</scope>
    <source>
        <strain evidence="3">Montdore</strain>
    </source>
</reference>
<keyword evidence="2" id="KW-0812">Transmembrane</keyword>
<feature type="compositionally biased region" description="Polar residues" evidence="1">
    <location>
        <begin position="105"/>
        <end position="119"/>
    </location>
</feature>
<proteinExistence type="predicted"/>
<dbReference type="AlphaFoldDB" id="A0A292PLT0"/>
<keyword evidence="2" id="KW-1133">Transmembrane helix</keyword>
<feature type="transmembrane region" description="Helical" evidence="2">
    <location>
        <begin position="6"/>
        <end position="23"/>
    </location>
</feature>
<sequence>MPDATLYGIVSLMAVAGVLYLSYSRRTAPPFILADRSRRTPVETAGTPPRSLTPSLASEKDTKAEDIARPEDVSGYSFPQPTAPAPNRRKPSITALMTNLLPTSRRGSVASPFTSTTTDGEGGAFPPVVNRSKEEIESHGDFPDYAALTGVRLPAPYMEFDIEKALPRPYRPFRWAYHQTMSLTKMEPDWWLELENTYVDRIAQRKSLYIQHGKQVLDYLPGTEAACKELMEMCLEFLVARYPHYFALRGRHTNPVFGNKILDKEFRIKEMHPLHVILENIPEDFAITLQDDQGFYSFRAGVICSSLGWNLGTKIGMKLHEIHKPIPDYKEKMQKSMDRYFTKMQTNKPIQRGSWGLEVGQPLFMPPGDPHEAYRAAQSPSITLDDVNLRVDWQTLRRLPLSGAVVFNFKALFTPIQEFRDEPGIPQLVSKVLKEGKKNLMEYKNTWHVEHIALPALEEWSKEQADEGLMPEGWEVSTLAESPWFRGWKEKWHRQQGF</sequence>